<reference evidence="4" key="1">
    <citation type="submission" date="2022-08" db="EMBL/GenBank/DDBJ databases">
        <title>Novel sulfate-reducing endosymbionts in the free-living metamonad Anaeramoeba.</title>
        <authorList>
            <person name="Jerlstrom-Hultqvist J."/>
            <person name="Cepicka I."/>
            <person name="Gallot-Lavallee L."/>
            <person name="Salas-Leiva D."/>
            <person name="Curtis B.A."/>
            <person name="Zahonova K."/>
            <person name="Pipaliya S."/>
            <person name="Dacks J."/>
            <person name="Roger A.J."/>
        </authorList>
    </citation>
    <scope>NUCLEOTIDE SEQUENCE</scope>
    <source>
        <strain evidence="4">Schooner1</strain>
    </source>
</reference>
<dbReference type="EMBL" id="JAOAOG010000149">
    <property type="protein sequence ID" value="KAJ6245156.1"/>
    <property type="molecule type" value="Genomic_DNA"/>
</dbReference>
<dbReference type="PANTHER" id="PTHR12121">
    <property type="entry name" value="CARBON CATABOLITE REPRESSOR PROTEIN 4"/>
    <property type="match status" value="1"/>
</dbReference>
<evidence type="ECO:0000313" key="4">
    <source>
        <dbReference type="EMBL" id="KAJ6245156.1"/>
    </source>
</evidence>
<dbReference type="SUPFAM" id="SSF56219">
    <property type="entry name" value="DNase I-like"/>
    <property type="match status" value="1"/>
</dbReference>
<evidence type="ECO:0000256" key="1">
    <source>
        <dbReference type="ARBA" id="ARBA00010774"/>
    </source>
</evidence>
<keyword evidence="2" id="KW-0378">Hydrolase</keyword>
<organism evidence="4 5">
    <name type="scientific">Anaeramoeba flamelloides</name>
    <dbReference type="NCBI Taxonomy" id="1746091"/>
    <lineage>
        <taxon>Eukaryota</taxon>
        <taxon>Metamonada</taxon>
        <taxon>Anaeramoebidae</taxon>
        <taxon>Anaeramoeba</taxon>
    </lineage>
</organism>
<sequence length="321" mass="37124">MNSLGQIQQIGHPVPYRLASLNTRELYPRVSQLLSHGGFPNKKGSDRITSGVKLMTWNVLAQGLTHGFPFAPEGSLSWDHRGPKILEEIRRMSPDILLFQEMNRFDYLMESLGDEYNGSFIAKPDSPSARFGEKADGCAIFTRKSTIEVLNTYSQSFQYMNQVYIAQQLFLKEENRQILAVTTHLKAFNNAKSQLIRQNETMQLLKVLHRFSAQEKIPIVIGADMNETPDKFCYQMLKQSNFKSAYDLFENRDLPEFDYYTTWKIRKRPTKKIIDYIFYSQDDFVVKDLVLPPKNLGAIKIPNWRYPSDHVALCATLQFKN</sequence>
<evidence type="ECO:0000259" key="3">
    <source>
        <dbReference type="Pfam" id="PF03372"/>
    </source>
</evidence>
<proteinExistence type="inferred from homology"/>
<comment type="caution">
    <text evidence="4">The sequence shown here is derived from an EMBL/GenBank/DDBJ whole genome shotgun (WGS) entry which is preliminary data.</text>
</comment>
<comment type="similarity">
    <text evidence="1">Belongs to the CCR4/nocturin family.</text>
</comment>
<accession>A0ABQ8YKN2</accession>
<keyword evidence="5" id="KW-1185">Reference proteome</keyword>
<evidence type="ECO:0000313" key="5">
    <source>
        <dbReference type="Proteomes" id="UP001150062"/>
    </source>
</evidence>
<dbReference type="InterPro" id="IPR005135">
    <property type="entry name" value="Endo/exonuclease/phosphatase"/>
</dbReference>
<gene>
    <name evidence="4" type="ORF">M0813_20549</name>
</gene>
<dbReference type="PANTHER" id="PTHR12121:SF45">
    <property type="entry name" value="NOCTURNIN"/>
    <property type="match status" value="1"/>
</dbReference>
<dbReference type="Pfam" id="PF03372">
    <property type="entry name" value="Exo_endo_phos"/>
    <property type="match status" value="1"/>
</dbReference>
<dbReference type="InterPro" id="IPR050410">
    <property type="entry name" value="CCR4/nocturin_mRNA_transcr"/>
</dbReference>
<dbReference type="InterPro" id="IPR036691">
    <property type="entry name" value="Endo/exonu/phosph_ase_sf"/>
</dbReference>
<evidence type="ECO:0000256" key="2">
    <source>
        <dbReference type="ARBA" id="ARBA00022801"/>
    </source>
</evidence>
<dbReference type="Gene3D" id="3.60.10.10">
    <property type="entry name" value="Endonuclease/exonuclease/phosphatase"/>
    <property type="match status" value="1"/>
</dbReference>
<protein>
    <submittedName>
        <fullName evidence="4">Nocturnin</fullName>
    </submittedName>
</protein>
<dbReference type="Proteomes" id="UP001150062">
    <property type="component" value="Unassembled WGS sequence"/>
</dbReference>
<name>A0ABQ8YKN2_9EUKA</name>
<feature type="domain" description="Endonuclease/exonuclease/phosphatase" evidence="3">
    <location>
        <begin position="55"/>
        <end position="310"/>
    </location>
</feature>